<protein>
    <submittedName>
        <fullName evidence="1">Uncharacterized protein</fullName>
    </submittedName>
</protein>
<name>A0A6C0LQ09_9ZZZZ</name>
<accession>A0A6C0LQ09</accession>
<dbReference type="EMBL" id="MN740532">
    <property type="protein sequence ID" value="QHU31664.1"/>
    <property type="molecule type" value="Genomic_DNA"/>
</dbReference>
<evidence type="ECO:0000313" key="1">
    <source>
        <dbReference type="EMBL" id="QHU31664.1"/>
    </source>
</evidence>
<dbReference type="PANTHER" id="PTHR37948:SF1">
    <property type="entry name" value="BLL5189 PROTEIN"/>
    <property type="match status" value="1"/>
</dbReference>
<organism evidence="1">
    <name type="scientific">viral metagenome</name>
    <dbReference type="NCBI Taxonomy" id="1070528"/>
    <lineage>
        <taxon>unclassified sequences</taxon>
        <taxon>metagenomes</taxon>
        <taxon>organismal metagenomes</taxon>
    </lineage>
</organism>
<proteinExistence type="predicted"/>
<dbReference type="AlphaFoldDB" id="A0A6C0LQ09"/>
<dbReference type="PANTHER" id="PTHR37948">
    <property type="entry name" value="ZGC:113208"/>
    <property type="match status" value="1"/>
</dbReference>
<reference evidence="1" key="1">
    <citation type="journal article" date="2020" name="Nature">
        <title>Giant virus diversity and host interactions through global metagenomics.</title>
        <authorList>
            <person name="Schulz F."/>
            <person name="Roux S."/>
            <person name="Paez-Espino D."/>
            <person name="Jungbluth S."/>
            <person name="Walsh D.A."/>
            <person name="Denef V.J."/>
            <person name="McMahon K.D."/>
            <person name="Konstantinidis K.T."/>
            <person name="Eloe-Fadrosh E.A."/>
            <person name="Kyrpides N.C."/>
            <person name="Woyke T."/>
        </authorList>
    </citation>
    <scope>NUCLEOTIDE SEQUENCE</scope>
    <source>
        <strain evidence="1">GVMAG-M-3300027963-41</strain>
    </source>
</reference>
<sequence length="213" mass="23611">MPTVDAIVAAANKGPPLSSFSRGTKVKGGGKMSLLKGYSYELEENPGEGFAEGFKPALTPAEILFMGAFEGKYLNDCTDEFPREWFLYAAAAGKLSPVADVSVNHFKVGSRQPLSVWKEKGWSPARGRHVAADTGRAILADSKQNPDERGWFQWYCRYWLGRRIPALDKVQIGRWRSFARHAGSVKAHCSPGAITCSVRERQALLQWAYNPFI</sequence>